<proteinExistence type="inferred from homology"/>
<evidence type="ECO:0000256" key="1">
    <source>
        <dbReference type="ARBA" id="ARBA00009981"/>
    </source>
</evidence>
<comment type="function">
    <text evidence="2">Antitoxin component of a type II toxin-antitoxin (TA) system.</text>
</comment>
<name>A0A2V2BSZ5_9GAMM</name>
<dbReference type="Proteomes" id="UP000245981">
    <property type="component" value="Unassembled WGS sequence"/>
</dbReference>
<reference evidence="3 6" key="2">
    <citation type="submission" date="2021-07" db="EMBL/GenBank/DDBJ databases">
        <title>A novel phosphonate cluster across the Pantoea species complex is important for pathogenicity in onion.</title>
        <authorList>
            <person name="Zhao M."/>
            <person name="Stice S."/>
            <person name="Shin G.Y."/>
            <person name="Coutinho T."/>
            <person name="Gitaitis R."/>
            <person name="Kvitko B."/>
            <person name="Dutta B."/>
        </authorList>
    </citation>
    <scope>NUCLEOTIDE SEQUENCE [LARGE SCALE GENOMIC DNA]</scope>
    <source>
        <strain evidence="3 6">BD 382</strain>
    </source>
</reference>
<dbReference type="OrthoDB" id="72009at2"/>
<evidence type="ECO:0000313" key="5">
    <source>
        <dbReference type="Proteomes" id="UP000245981"/>
    </source>
</evidence>
<dbReference type="EMBL" id="QGHF01000001">
    <property type="protein sequence ID" value="PWL00702.1"/>
    <property type="molecule type" value="Genomic_DNA"/>
</dbReference>
<dbReference type="RefSeq" id="WP_063879534.1">
    <property type="nucleotide sequence ID" value="NZ_CP126314.1"/>
</dbReference>
<gene>
    <name evidence="4" type="ORF">C7431_101514</name>
    <name evidence="3" type="ORF">KYI95_02715</name>
</gene>
<dbReference type="InterPro" id="IPR036165">
    <property type="entry name" value="YefM-like_sf"/>
</dbReference>
<dbReference type="Pfam" id="PF02604">
    <property type="entry name" value="PhdYeFM_antitox"/>
    <property type="match status" value="1"/>
</dbReference>
<sequence length="82" mass="9110">MNKIYSSRAFNQDVSKAKKEAEDGPVYITDRGKPAHVLLTFEAYQTLTGGKKNLAMALAMPETADIDFTPERLSITARDVDF</sequence>
<reference evidence="4 5" key="1">
    <citation type="submission" date="2018-05" db="EMBL/GenBank/DDBJ databases">
        <title>Genomic Encyclopedia of Type Strains, Phase IV (KMG-V): Genome sequencing to study the core and pangenomes of soil and plant-associated prokaryotes.</title>
        <authorList>
            <person name="Whitman W."/>
        </authorList>
    </citation>
    <scope>NUCLEOTIDE SEQUENCE [LARGE SCALE GENOMIC DNA]</scope>
    <source>
        <strain evidence="4 5">PNA 200-10</strain>
    </source>
</reference>
<organism evidence="4 5">
    <name type="scientific">Pantoea allii</name>
    <dbReference type="NCBI Taxonomy" id="574096"/>
    <lineage>
        <taxon>Bacteria</taxon>
        <taxon>Pseudomonadati</taxon>
        <taxon>Pseudomonadota</taxon>
        <taxon>Gammaproteobacteria</taxon>
        <taxon>Enterobacterales</taxon>
        <taxon>Erwiniaceae</taxon>
        <taxon>Pantoea</taxon>
    </lineage>
</organism>
<accession>A0A2V2BSZ5</accession>
<evidence type="ECO:0000313" key="3">
    <source>
        <dbReference type="EMBL" id="MBW1256127.1"/>
    </source>
</evidence>
<dbReference type="Proteomes" id="UP001197236">
    <property type="component" value="Unassembled WGS sequence"/>
</dbReference>
<dbReference type="AlphaFoldDB" id="A0A2V2BSZ5"/>
<dbReference type="Gene3D" id="3.40.1620.10">
    <property type="entry name" value="YefM-like domain"/>
    <property type="match status" value="1"/>
</dbReference>
<dbReference type="EMBL" id="JAHVXZ010000001">
    <property type="protein sequence ID" value="MBW1256127.1"/>
    <property type="molecule type" value="Genomic_DNA"/>
</dbReference>
<protein>
    <recommendedName>
        <fullName evidence="2">Antitoxin</fullName>
    </recommendedName>
</protein>
<dbReference type="InterPro" id="IPR006442">
    <property type="entry name" value="Antitoxin_Phd/YefM"/>
</dbReference>
<keyword evidence="6" id="KW-1185">Reference proteome</keyword>
<comment type="similarity">
    <text evidence="1 2">Belongs to the phD/YefM antitoxin family.</text>
</comment>
<evidence type="ECO:0000313" key="4">
    <source>
        <dbReference type="EMBL" id="PWL00702.1"/>
    </source>
</evidence>
<comment type="caution">
    <text evidence="4">The sequence shown here is derived from an EMBL/GenBank/DDBJ whole genome shotgun (WGS) entry which is preliminary data.</text>
</comment>
<dbReference type="SUPFAM" id="SSF143120">
    <property type="entry name" value="YefM-like"/>
    <property type="match status" value="1"/>
</dbReference>
<evidence type="ECO:0000313" key="6">
    <source>
        <dbReference type="Proteomes" id="UP001197236"/>
    </source>
</evidence>
<evidence type="ECO:0000256" key="2">
    <source>
        <dbReference type="RuleBase" id="RU362080"/>
    </source>
</evidence>